<reference evidence="1" key="1">
    <citation type="submission" date="2019-08" db="EMBL/GenBank/DDBJ databases">
        <authorList>
            <person name="Kucharzyk K."/>
            <person name="Murdoch R.W."/>
            <person name="Higgins S."/>
            <person name="Loffler F."/>
        </authorList>
    </citation>
    <scope>NUCLEOTIDE SEQUENCE</scope>
</reference>
<accession>A0A644ZHC2</accession>
<dbReference type="AlphaFoldDB" id="A0A644ZHC2"/>
<name>A0A644ZHC2_9ZZZZ</name>
<evidence type="ECO:0000313" key="1">
    <source>
        <dbReference type="EMBL" id="MPM37224.1"/>
    </source>
</evidence>
<gene>
    <name evidence="1" type="ORF">SDC9_83831</name>
</gene>
<organism evidence="1">
    <name type="scientific">bioreactor metagenome</name>
    <dbReference type="NCBI Taxonomy" id="1076179"/>
    <lineage>
        <taxon>unclassified sequences</taxon>
        <taxon>metagenomes</taxon>
        <taxon>ecological metagenomes</taxon>
    </lineage>
</organism>
<sequence>MTSIMPSDTYYMGELSYPNIKFHIISLSSTALKYNNNSNVNLLMDKNSLIWKSMNDFSKGKISRKKLKSIMTGNKAEIEFLMSKLTYEEQNYIKSYTDCLSLEFQDYNKLFD</sequence>
<dbReference type="EMBL" id="VSSQ01007872">
    <property type="protein sequence ID" value="MPM37224.1"/>
    <property type="molecule type" value="Genomic_DNA"/>
</dbReference>
<proteinExistence type="predicted"/>
<comment type="caution">
    <text evidence="1">The sequence shown here is derived from an EMBL/GenBank/DDBJ whole genome shotgun (WGS) entry which is preliminary data.</text>
</comment>
<protein>
    <submittedName>
        <fullName evidence="1">Uncharacterized protein</fullName>
    </submittedName>
</protein>